<dbReference type="PANTHER" id="PTHR30146">
    <property type="entry name" value="LACI-RELATED TRANSCRIPTIONAL REPRESSOR"/>
    <property type="match status" value="1"/>
</dbReference>
<dbReference type="InterPro" id="IPR036388">
    <property type="entry name" value="WH-like_DNA-bd_sf"/>
</dbReference>
<evidence type="ECO:0000259" key="4">
    <source>
        <dbReference type="PROSITE" id="PS50949"/>
    </source>
</evidence>
<dbReference type="KEGG" id="fgi:OP10G_0456"/>
<organism evidence="5 6">
    <name type="scientific">Fimbriimonas ginsengisoli Gsoil 348</name>
    <dbReference type="NCBI Taxonomy" id="661478"/>
    <lineage>
        <taxon>Bacteria</taxon>
        <taxon>Bacillati</taxon>
        <taxon>Armatimonadota</taxon>
        <taxon>Fimbriimonadia</taxon>
        <taxon>Fimbriimonadales</taxon>
        <taxon>Fimbriimonadaceae</taxon>
        <taxon>Fimbriimonas</taxon>
    </lineage>
</organism>
<dbReference type="Gene3D" id="1.10.10.10">
    <property type="entry name" value="Winged helix-like DNA-binding domain superfamily/Winged helix DNA-binding domain"/>
    <property type="match status" value="1"/>
</dbReference>
<dbReference type="GO" id="GO:0003700">
    <property type="term" value="F:DNA-binding transcription factor activity"/>
    <property type="evidence" value="ECO:0007669"/>
    <property type="project" value="InterPro"/>
</dbReference>
<reference evidence="5 6" key="1">
    <citation type="journal article" date="2014" name="PLoS ONE">
        <title>The first complete genome sequence of the class fimbriimonadia in the phylum armatimonadetes.</title>
        <authorList>
            <person name="Hu Z.Y."/>
            <person name="Wang Y.Z."/>
            <person name="Im W.T."/>
            <person name="Wang S.Y."/>
            <person name="Zhao G.P."/>
            <person name="Zheng H.J."/>
            <person name="Quan Z.X."/>
        </authorList>
    </citation>
    <scope>NUCLEOTIDE SEQUENCE [LARGE SCALE GENOMIC DNA]</scope>
    <source>
        <strain evidence="5">Gsoil 348</strain>
    </source>
</reference>
<dbReference type="SUPFAM" id="SSF53822">
    <property type="entry name" value="Periplasmic binding protein-like I"/>
    <property type="match status" value="1"/>
</dbReference>
<dbReference type="eggNOG" id="COG1609">
    <property type="taxonomic scope" value="Bacteria"/>
</dbReference>
<dbReference type="PROSITE" id="PS50949">
    <property type="entry name" value="HTH_GNTR"/>
    <property type="match status" value="1"/>
</dbReference>
<dbReference type="PRINTS" id="PR00035">
    <property type="entry name" value="HTHGNTR"/>
</dbReference>
<dbReference type="Pfam" id="PF00392">
    <property type="entry name" value="GntR"/>
    <property type="match status" value="1"/>
</dbReference>
<keyword evidence="3" id="KW-0804">Transcription</keyword>
<gene>
    <name evidence="5" type="ORF">OP10G_0456</name>
</gene>
<protein>
    <submittedName>
        <fullName evidence="5">Putative periplasmic binding proteins and sugar binding domain of the LacI family</fullName>
    </submittedName>
</protein>
<sequence length="352" mass="38738">MPTEAQLIAEFGASKMTVHRALQELSSSGLITRVERVGTFVAKLEAPTPERGKIGLFLPTNEGFLEIKLLAGIREAAGDDRQLVLYATDNDPVLEAEMLTKAVGEVDGILILPTGHPRVSRRLEEINESVCPVVCLDREPTSAKLPSVATGNYEAAKAGMEYLTGAGHRRIAYFGLFAMEMSSLSDRYRAYHDVMTGIGVEDPTSLSRFIEARDSADFFVELRLFEDALFRLTSGPEPITAAFCVNEHYLGVLLEVCHLLPPDVRERFEIVSFCDWPSLSFPSVRTHLIRQDARAVGRLAAAKLCRAMAGEKLPLTRDEIPASFEPVPFDPNPFEPSRRAFLFDPGAGGVEL</sequence>
<dbReference type="InterPro" id="IPR028082">
    <property type="entry name" value="Peripla_BP_I"/>
</dbReference>
<keyword evidence="2" id="KW-0238">DNA-binding</keyword>
<accession>A0A068NQD1</accession>
<evidence type="ECO:0000256" key="3">
    <source>
        <dbReference type="ARBA" id="ARBA00023163"/>
    </source>
</evidence>
<dbReference type="InterPro" id="IPR000524">
    <property type="entry name" value="Tscrpt_reg_HTH_GntR"/>
</dbReference>
<dbReference type="Gene3D" id="3.40.50.2300">
    <property type="match status" value="2"/>
</dbReference>
<dbReference type="InterPro" id="IPR046335">
    <property type="entry name" value="LacI/GalR-like_sensor"/>
</dbReference>
<evidence type="ECO:0000313" key="5">
    <source>
        <dbReference type="EMBL" id="AIE83824.1"/>
    </source>
</evidence>
<dbReference type="EMBL" id="CP007139">
    <property type="protein sequence ID" value="AIE83824.1"/>
    <property type="molecule type" value="Genomic_DNA"/>
</dbReference>
<dbReference type="PANTHER" id="PTHR30146:SF109">
    <property type="entry name" value="HTH-TYPE TRANSCRIPTIONAL REGULATOR GALS"/>
    <property type="match status" value="1"/>
</dbReference>
<dbReference type="GO" id="GO:0000976">
    <property type="term" value="F:transcription cis-regulatory region binding"/>
    <property type="evidence" value="ECO:0007669"/>
    <property type="project" value="TreeGrafter"/>
</dbReference>
<dbReference type="CDD" id="cd06267">
    <property type="entry name" value="PBP1_LacI_sugar_binding-like"/>
    <property type="match status" value="1"/>
</dbReference>
<name>A0A068NQD1_FIMGI</name>
<proteinExistence type="predicted"/>
<evidence type="ECO:0000256" key="1">
    <source>
        <dbReference type="ARBA" id="ARBA00023015"/>
    </source>
</evidence>
<evidence type="ECO:0000313" key="6">
    <source>
        <dbReference type="Proteomes" id="UP000027982"/>
    </source>
</evidence>
<dbReference type="SUPFAM" id="SSF46785">
    <property type="entry name" value="Winged helix' DNA-binding domain"/>
    <property type="match status" value="1"/>
</dbReference>
<keyword evidence="6" id="KW-1185">Reference proteome</keyword>
<evidence type="ECO:0000256" key="2">
    <source>
        <dbReference type="ARBA" id="ARBA00023125"/>
    </source>
</evidence>
<dbReference type="Proteomes" id="UP000027982">
    <property type="component" value="Chromosome"/>
</dbReference>
<dbReference type="AlphaFoldDB" id="A0A068NQD1"/>
<dbReference type="InterPro" id="IPR036390">
    <property type="entry name" value="WH_DNA-bd_sf"/>
</dbReference>
<dbReference type="Pfam" id="PF13377">
    <property type="entry name" value="Peripla_BP_3"/>
    <property type="match status" value="1"/>
</dbReference>
<dbReference type="HOGENOM" id="CLU_037628_15_0_0"/>
<dbReference type="STRING" id="661478.OP10G_0456"/>
<keyword evidence="1" id="KW-0805">Transcription regulation</keyword>
<feature type="domain" description="HTH gntR-type" evidence="4">
    <location>
        <begin position="1"/>
        <end position="44"/>
    </location>
</feature>